<gene>
    <name evidence="1" type="ORF">SODALDRAFT_375945</name>
</gene>
<reference evidence="1 2" key="1">
    <citation type="journal article" date="2018" name="Mol. Ecol.">
        <title>The obligate alkalophilic soda-lake fungus Sodiomyces alkalinus has shifted to a protein diet.</title>
        <authorList>
            <person name="Grum-Grzhimaylo A.A."/>
            <person name="Falkoski D.L."/>
            <person name="van den Heuvel J."/>
            <person name="Valero-Jimenez C.A."/>
            <person name="Min B."/>
            <person name="Choi I.G."/>
            <person name="Lipzen A."/>
            <person name="Daum C.G."/>
            <person name="Aanen D.K."/>
            <person name="Tsang A."/>
            <person name="Henrissat B."/>
            <person name="Bilanenko E.N."/>
            <person name="de Vries R.P."/>
            <person name="van Kan J.A.L."/>
            <person name="Grigoriev I.V."/>
            <person name="Debets A.J.M."/>
        </authorList>
    </citation>
    <scope>NUCLEOTIDE SEQUENCE [LARGE SCALE GENOMIC DNA]</scope>
    <source>
        <strain evidence="1 2">F11</strain>
    </source>
</reference>
<evidence type="ECO:0000313" key="1">
    <source>
        <dbReference type="EMBL" id="ROT43821.1"/>
    </source>
</evidence>
<name>A0A3N2QAN9_SODAK</name>
<sequence>MSKRPRNVDMWTQWTQWTQRELFPFFRLLLQGPIYARHFHHFVIIFANSRFKTKHGISSRPQTEVEIPATRRTRSDFRTSSLQPPAQLMHLHCATECSPLPPVAFVLTAILQLNSGRCRSSPPQDRGAMMGENGQEAIFGQGTPEAIPATH</sequence>
<organism evidence="1 2">
    <name type="scientific">Sodiomyces alkalinus (strain CBS 110278 / VKM F-3762 / F11)</name>
    <name type="common">Alkaliphilic filamentous fungus</name>
    <dbReference type="NCBI Taxonomy" id="1314773"/>
    <lineage>
        <taxon>Eukaryota</taxon>
        <taxon>Fungi</taxon>
        <taxon>Dikarya</taxon>
        <taxon>Ascomycota</taxon>
        <taxon>Pezizomycotina</taxon>
        <taxon>Sordariomycetes</taxon>
        <taxon>Hypocreomycetidae</taxon>
        <taxon>Glomerellales</taxon>
        <taxon>Plectosphaerellaceae</taxon>
        <taxon>Sodiomyces</taxon>
    </lineage>
</organism>
<keyword evidence="2" id="KW-1185">Reference proteome</keyword>
<accession>A0A3N2QAN9</accession>
<proteinExistence type="predicted"/>
<protein>
    <submittedName>
        <fullName evidence="1">Uncharacterized protein</fullName>
    </submittedName>
</protein>
<dbReference type="Proteomes" id="UP000272025">
    <property type="component" value="Unassembled WGS sequence"/>
</dbReference>
<dbReference type="GeneID" id="39583256"/>
<dbReference type="AlphaFoldDB" id="A0A3N2QAN9"/>
<dbReference type="EMBL" id="ML119051">
    <property type="protein sequence ID" value="ROT43821.1"/>
    <property type="molecule type" value="Genomic_DNA"/>
</dbReference>
<dbReference type="RefSeq" id="XP_028471627.1">
    <property type="nucleotide sequence ID" value="XM_028614778.1"/>
</dbReference>
<evidence type="ECO:0000313" key="2">
    <source>
        <dbReference type="Proteomes" id="UP000272025"/>
    </source>
</evidence>